<dbReference type="AlphaFoldDB" id="A0A9W8LP03"/>
<feature type="compositionally biased region" description="Low complexity" evidence="1">
    <location>
        <begin position="23"/>
        <end position="32"/>
    </location>
</feature>
<evidence type="ECO:0000256" key="1">
    <source>
        <dbReference type="SAM" id="MobiDB-lite"/>
    </source>
</evidence>
<dbReference type="Proteomes" id="UP001140172">
    <property type="component" value="Unassembled WGS sequence"/>
</dbReference>
<evidence type="ECO:0000313" key="3">
    <source>
        <dbReference type="Proteomes" id="UP001140172"/>
    </source>
</evidence>
<reference evidence="2" key="1">
    <citation type="submission" date="2022-07" db="EMBL/GenBank/DDBJ databases">
        <title>Phylogenomic reconstructions and comparative analyses of Kickxellomycotina fungi.</title>
        <authorList>
            <person name="Reynolds N.K."/>
            <person name="Stajich J.E."/>
            <person name="Barry K."/>
            <person name="Grigoriev I.V."/>
            <person name="Crous P."/>
            <person name="Smith M.E."/>
        </authorList>
    </citation>
    <scope>NUCLEOTIDE SEQUENCE</scope>
    <source>
        <strain evidence="2">BCRC 34489</strain>
    </source>
</reference>
<feature type="region of interest" description="Disordered" evidence="1">
    <location>
        <begin position="192"/>
        <end position="222"/>
    </location>
</feature>
<comment type="caution">
    <text evidence="2">The sequence shown here is derived from an EMBL/GenBank/DDBJ whole genome shotgun (WGS) entry which is preliminary data.</text>
</comment>
<feature type="region of interest" description="Disordered" evidence="1">
    <location>
        <begin position="90"/>
        <end position="142"/>
    </location>
</feature>
<proteinExistence type="predicted"/>
<sequence>MVFGWQRSSSRRPKETKLVRAATTAAAMPAAANGRTSASASASVGRRTSLPARTTPPAVLAVPPAGPVAEDGCEVVPQFFPGYQTSSAASAGYSRGSPASACFPSPAAGGAQRRAGSVRVGGGGSADVGWGGAGRRRSDGSTLSNAETLVPMHNLPGCAPVFSTQDPMHVSAGYYPAQHPQMQHTSAPLRNDRRTGYATAPAGMLSDTHPSDPPSPADTCGSGGYRRASAVILPKAHEYYPPHSKSIVCQYSAKYHAGSYANRRRGDSIGGCSNGGSSVRSSATVSPASPAELYYDCYASAPMFPALQYCHGQRQLSTIRSNYYADAAKAASTAPRSALHRNNTTKTVSHNDLALDCHVVGTADKRRLSPSRSANFASHAPYSTHHATLLPSTPEGMVIDDIPATAHVTDECRLSLSDYKVCQSAVPMATTVSDSNDHPKNLDNISTDNADTVNLVSPVTIVVQQRAYLPPRSTILTITN</sequence>
<feature type="compositionally biased region" description="Gly residues" evidence="1">
    <location>
        <begin position="119"/>
        <end position="133"/>
    </location>
</feature>
<name>A0A9W8LP03_9FUNG</name>
<feature type="region of interest" description="Disordered" evidence="1">
    <location>
        <begin position="23"/>
        <end position="58"/>
    </location>
</feature>
<dbReference type="OrthoDB" id="5556965at2759"/>
<gene>
    <name evidence="2" type="ORF">GGI15_000273</name>
</gene>
<feature type="compositionally biased region" description="Low complexity" evidence="1">
    <location>
        <begin position="90"/>
        <end position="118"/>
    </location>
</feature>
<accession>A0A9W8LP03</accession>
<evidence type="ECO:0000313" key="2">
    <source>
        <dbReference type="EMBL" id="KAJ2787934.1"/>
    </source>
</evidence>
<protein>
    <submittedName>
        <fullName evidence="2">Uncharacterized protein</fullName>
    </submittedName>
</protein>
<organism evidence="2 3">
    <name type="scientific">Coemansia interrupta</name>
    <dbReference type="NCBI Taxonomy" id="1126814"/>
    <lineage>
        <taxon>Eukaryota</taxon>
        <taxon>Fungi</taxon>
        <taxon>Fungi incertae sedis</taxon>
        <taxon>Zoopagomycota</taxon>
        <taxon>Kickxellomycotina</taxon>
        <taxon>Kickxellomycetes</taxon>
        <taxon>Kickxellales</taxon>
        <taxon>Kickxellaceae</taxon>
        <taxon>Coemansia</taxon>
    </lineage>
</organism>
<dbReference type="EMBL" id="JANBUM010000007">
    <property type="protein sequence ID" value="KAJ2787934.1"/>
    <property type="molecule type" value="Genomic_DNA"/>
</dbReference>
<keyword evidence="3" id="KW-1185">Reference proteome</keyword>